<accession>A0ABT0XDU3</accession>
<dbReference type="RefSeq" id="WP_251602943.1">
    <property type="nucleotide sequence ID" value="NZ_JAMQJY010000001.1"/>
</dbReference>
<sequence length="231" mass="27480">MSVSYEVKINGFHGTIDYYSKRILLTKEFTYQYRDNHWLGQGIYFYRDDYDQAYWWSGKTRDLERKRRKIKGKALRRKVIKCDFTLMSENMINLDTDTGKRIFKSEQSRVHEGITFKISDHADASNKYRCALIDLFDNKFKVIQYTFIETREKKANKDSLFKELGIVQNGVQICVRDPEVLKGADIQLIEHKRTVNYGTLTKQTEQGKFEVKEVKHQSKEKRKKFHYGSEN</sequence>
<comment type="caution">
    <text evidence="2">The sequence shown here is derived from an EMBL/GenBank/DDBJ whole genome shotgun (WGS) entry which is preliminary data.</text>
</comment>
<dbReference type="SUPFAM" id="SSF56399">
    <property type="entry name" value="ADP-ribosylation"/>
    <property type="match status" value="1"/>
</dbReference>
<evidence type="ECO:0000313" key="3">
    <source>
        <dbReference type="Proteomes" id="UP001203665"/>
    </source>
</evidence>
<reference evidence="2" key="1">
    <citation type="submission" date="2022-06" db="EMBL/GenBank/DDBJ databases">
        <title>Alkalicoccobacillus porphyridii sp. nov., isolated from a marine red alga, Porphyridium purpureum and reclassification of Shouchella plakortidis and Shouchella gibsonii as Alkalicoccobacillus plakortidis comb. nov. and Alkalicoccobacillus gibsonii comb. nov.</title>
        <authorList>
            <person name="Kim K.H."/>
            <person name="Lee J.K."/>
            <person name="Han D.M."/>
            <person name="Baek J.H."/>
            <person name="Jeon C.O."/>
        </authorList>
    </citation>
    <scope>NUCLEOTIDE SEQUENCE</scope>
    <source>
        <strain evidence="2">DSM 19153</strain>
    </source>
</reference>
<organism evidence="2 3">
    <name type="scientific">Alkalicoccobacillus plakortidis</name>
    <dbReference type="NCBI Taxonomy" id="444060"/>
    <lineage>
        <taxon>Bacteria</taxon>
        <taxon>Bacillati</taxon>
        <taxon>Bacillota</taxon>
        <taxon>Bacilli</taxon>
        <taxon>Bacillales</taxon>
        <taxon>Bacillaceae</taxon>
        <taxon>Alkalicoccobacillus</taxon>
    </lineage>
</organism>
<evidence type="ECO:0000313" key="2">
    <source>
        <dbReference type="EMBL" id="MCM2674072.1"/>
    </source>
</evidence>
<evidence type="ECO:0000256" key="1">
    <source>
        <dbReference type="SAM" id="MobiDB-lite"/>
    </source>
</evidence>
<dbReference type="Proteomes" id="UP001203665">
    <property type="component" value="Unassembled WGS sequence"/>
</dbReference>
<gene>
    <name evidence="2" type="ORF">NDM98_00100</name>
</gene>
<proteinExistence type="predicted"/>
<dbReference type="EMBL" id="JAMQJY010000001">
    <property type="protein sequence ID" value="MCM2674072.1"/>
    <property type="molecule type" value="Genomic_DNA"/>
</dbReference>
<protein>
    <submittedName>
        <fullName evidence="2">Uncharacterized protein</fullName>
    </submittedName>
</protein>
<name>A0ABT0XDU3_9BACI</name>
<keyword evidence="3" id="KW-1185">Reference proteome</keyword>
<feature type="region of interest" description="Disordered" evidence="1">
    <location>
        <begin position="211"/>
        <end position="231"/>
    </location>
</feature>
<feature type="compositionally biased region" description="Basic residues" evidence="1">
    <location>
        <begin position="218"/>
        <end position="231"/>
    </location>
</feature>